<dbReference type="PROSITE" id="PS50126">
    <property type="entry name" value="S1"/>
    <property type="match status" value="1"/>
</dbReference>
<dbReference type="NCBIfam" id="TIGR01953">
    <property type="entry name" value="NusA"/>
    <property type="match status" value="1"/>
</dbReference>
<evidence type="ECO:0000256" key="1">
    <source>
        <dbReference type="ARBA" id="ARBA00022472"/>
    </source>
</evidence>
<feature type="region of interest" description="Disordered" evidence="8">
    <location>
        <begin position="426"/>
        <end position="516"/>
    </location>
</feature>
<dbReference type="HAMAP" id="MF_00945_B">
    <property type="entry name" value="NusA_B"/>
    <property type="match status" value="1"/>
</dbReference>
<dbReference type="SMART" id="SM00322">
    <property type="entry name" value="KH"/>
    <property type="match status" value="2"/>
</dbReference>
<dbReference type="Gene3D" id="3.30.1480.10">
    <property type="entry name" value="NusA, N-terminal domain"/>
    <property type="match status" value="1"/>
</dbReference>
<dbReference type="Gene3D" id="2.40.50.140">
    <property type="entry name" value="Nucleic acid-binding proteins"/>
    <property type="match status" value="1"/>
</dbReference>
<dbReference type="Gene3D" id="3.30.300.20">
    <property type="match status" value="2"/>
</dbReference>
<reference evidence="10 11" key="1">
    <citation type="submission" date="2020-10" db="EMBL/GenBank/DDBJ databases">
        <title>Wide distribution of Phycisphaera-like planctomycetes from WD2101 soil group in peatlands and genome analysis of the first cultivated representative.</title>
        <authorList>
            <person name="Dedysh S.N."/>
            <person name="Beletsky A.V."/>
            <person name="Ivanova A."/>
            <person name="Kulichevskaya I.S."/>
            <person name="Suzina N.E."/>
            <person name="Philippov D.A."/>
            <person name="Rakitin A.L."/>
            <person name="Mardanov A.V."/>
            <person name="Ravin N.V."/>
        </authorList>
    </citation>
    <scope>NUCLEOTIDE SEQUENCE [LARGE SCALE GENOMIC DNA]</scope>
    <source>
        <strain evidence="10 11">M1803</strain>
    </source>
</reference>
<dbReference type="GO" id="GO:0006353">
    <property type="term" value="P:DNA-templated transcription termination"/>
    <property type="evidence" value="ECO:0007669"/>
    <property type="project" value="UniProtKB-UniRule"/>
</dbReference>
<dbReference type="InterPro" id="IPR015946">
    <property type="entry name" value="KH_dom-like_a/b"/>
</dbReference>
<dbReference type="PANTHER" id="PTHR22648">
    <property type="entry name" value="TRANSCRIPTION TERMINATION FACTOR NUSA"/>
    <property type="match status" value="1"/>
</dbReference>
<feature type="domain" description="S1 motif" evidence="9">
    <location>
        <begin position="106"/>
        <end position="170"/>
    </location>
</feature>
<name>A0A7M2WZM6_9BACT</name>
<dbReference type="SUPFAM" id="SSF50249">
    <property type="entry name" value="Nucleic acid-binding proteins"/>
    <property type="match status" value="1"/>
</dbReference>
<dbReference type="Proteomes" id="UP000593765">
    <property type="component" value="Chromosome"/>
</dbReference>
<dbReference type="KEGG" id="hbs:IPV69_05550"/>
<dbReference type="InterPro" id="IPR012340">
    <property type="entry name" value="NA-bd_OB-fold"/>
</dbReference>
<organism evidence="10 11">
    <name type="scientific">Humisphaera borealis</name>
    <dbReference type="NCBI Taxonomy" id="2807512"/>
    <lineage>
        <taxon>Bacteria</taxon>
        <taxon>Pseudomonadati</taxon>
        <taxon>Planctomycetota</taxon>
        <taxon>Phycisphaerae</taxon>
        <taxon>Tepidisphaerales</taxon>
        <taxon>Tepidisphaeraceae</taxon>
        <taxon>Humisphaera</taxon>
    </lineage>
</organism>
<dbReference type="InterPro" id="IPR009019">
    <property type="entry name" value="KH_sf_prok-type"/>
</dbReference>
<comment type="function">
    <text evidence="7">Participates in both transcription termination and antitermination.</text>
</comment>
<evidence type="ECO:0000313" key="10">
    <source>
        <dbReference type="EMBL" id="QOV90824.1"/>
    </source>
</evidence>
<evidence type="ECO:0000256" key="6">
    <source>
        <dbReference type="ARBA" id="ARBA00023163"/>
    </source>
</evidence>
<evidence type="ECO:0000256" key="7">
    <source>
        <dbReference type="HAMAP-Rule" id="MF_00945"/>
    </source>
</evidence>
<comment type="subunit">
    <text evidence="7">Monomer. Binds directly to the core enzyme of the DNA-dependent RNA polymerase and to nascent RNA.</text>
</comment>
<protein>
    <recommendedName>
        <fullName evidence="7">Transcription termination/antitermination protein NusA</fullName>
    </recommendedName>
</protein>
<evidence type="ECO:0000313" key="11">
    <source>
        <dbReference type="Proteomes" id="UP000593765"/>
    </source>
</evidence>
<keyword evidence="2 7" id="KW-0963">Cytoplasm</keyword>
<keyword evidence="3 7" id="KW-0889">Transcription antitermination</keyword>
<dbReference type="Pfam" id="PF26594">
    <property type="entry name" value="KH_NusA_2nd"/>
    <property type="match status" value="1"/>
</dbReference>
<dbReference type="GO" id="GO:0031564">
    <property type="term" value="P:transcription antitermination"/>
    <property type="evidence" value="ECO:0007669"/>
    <property type="project" value="UniProtKB-UniRule"/>
</dbReference>
<evidence type="ECO:0000256" key="2">
    <source>
        <dbReference type="ARBA" id="ARBA00022490"/>
    </source>
</evidence>
<dbReference type="Pfam" id="PF13184">
    <property type="entry name" value="KH_NusA_1st"/>
    <property type="match status" value="1"/>
</dbReference>
<dbReference type="InterPro" id="IPR058582">
    <property type="entry name" value="KH_NusA_2nd"/>
</dbReference>
<dbReference type="FunFam" id="3.30.300.20:FF:000002">
    <property type="entry name" value="Transcription termination/antitermination protein NusA"/>
    <property type="match status" value="1"/>
</dbReference>
<dbReference type="SMART" id="SM00316">
    <property type="entry name" value="S1"/>
    <property type="match status" value="1"/>
</dbReference>
<proteinExistence type="inferred from homology"/>
<dbReference type="CDD" id="cd04455">
    <property type="entry name" value="S1_NusA"/>
    <property type="match status" value="1"/>
</dbReference>
<dbReference type="InterPro" id="IPR025249">
    <property type="entry name" value="TF_NusA_KH_1st"/>
</dbReference>
<keyword evidence="4 7" id="KW-0694">RNA-binding</keyword>
<evidence type="ECO:0000256" key="8">
    <source>
        <dbReference type="SAM" id="MobiDB-lite"/>
    </source>
</evidence>
<dbReference type="InterPro" id="IPR010213">
    <property type="entry name" value="TF_NusA"/>
</dbReference>
<comment type="similarity">
    <text evidence="7">Belongs to the NusA family.</text>
</comment>
<dbReference type="InterPro" id="IPR004087">
    <property type="entry name" value="KH_dom"/>
</dbReference>
<dbReference type="InterPro" id="IPR030842">
    <property type="entry name" value="TF_NusA_bacterial"/>
</dbReference>
<dbReference type="RefSeq" id="WP_206293927.1">
    <property type="nucleotide sequence ID" value="NZ_CP063458.1"/>
</dbReference>
<sequence>MPNPELIRIVDGIARDKAIEREQVYTDIEQAVASGLRKHFNTEDTTEFGVTLDRTTGDISVARQGQVLPLSVMGRIGAQTVKQVMIQLIRQDERGAIYDEYQSKVGQIVTGTVARFEGPTMIVNLGRPEGIMPRSEQIPGEQHQVGERIQALIMEVRDTPSAIKIILSRSHPELIRRLFEREVPEVGERTIEIKALAREPGHRTKIAVSSIDTKVDAVGACVGVRGSRIKNIVEELGGEKIDIVRWNESSQILISNALKPAEVTEVSLCFELGRATVVVNDDQLSLAIGKRGQNVRLAARLTGWDVDILTPKEFQEGTARLHATLKTIEGVTQDMVDKIIAMGLIDVRDVEEVGAEPLKEELQLEEELAVMVVERCGEEAKLVTIEQEAKKAADARARASGASFFGNAPAVEAAAGERGIDGLATAATSPAESVEAATEEPAGESDRMPGANEATEGASPEVVVHDMSSTTPEDAPSPEEAAMQGMPKHSPAGPVLTDENEDRAALAQGREPPSAE</sequence>
<dbReference type="Pfam" id="PF08529">
    <property type="entry name" value="NusA_N"/>
    <property type="match status" value="1"/>
</dbReference>
<dbReference type="GO" id="GO:0005829">
    <property type="term" value="C:cytosol"/>
    <property type="evidence" value="ECO:0007669"/>
    <property type="project" value="TreeGrafter"/>
</dbReference>
<accession>A0A7M2WZM6</accession>
<dbReference type="EMBL" id="CP063458">
    <property type="protein sequence ID" value="QOV90824.1"/>
    <property type="molecule type" value="Genomic_DNA"/>
</dbReference>
<keyword evidence="1 7" id="KW-0806">Transcription termination</keyword>
<dbReference type="FunFam" id="3.30.300.20:FF:000005">
    <property type="entry name" value="Transcription termination/antitermination protein NusA"/>
    <property type="match status" value="1"/>
</dbReference>
<keyword evidence="11" id="KW-1185">Reference proteome</keyword>
<dbReference type="InterPro" id="IPR013735">
    <property type="entry name" value="TF_NusA_N"/>
</dbReference>
<evidence type="ECO:0000256" key="5">
    <source>
        <dbReference type="ARBA" id="ARBA00023015"/>
    </source>
</evidence>
<gene>
    <name evidence="7 10" type="primary">nusA</name>
    <name evidence="10" type="ORF">IPV69_05550</name>
</gene>
<dbReference type="GO" id="GO:0003700">
    <property type="term" value="F:DNA-binding transcription factor activity"/>
    <property type="evidence" value="ECO:0007669"/>
    <property type="project" value="InterPro"/>
</dbReference>
<dbReference type="AlphaFoldDB" id="A0A7M2WZM6"/>
<dbReference type="CDD" id="cd02134">
    <property type="entry name" value="KH-II_NusA_rpt1"/>
    <property type="match status" value="1"/>
</dbReference>
<dbReference type="SUPFAM" id="SSF54814">
    <property type="entry name" value="Prokaryotic type KH domain (KH-domain type II)"/>
    <property type="match status" value="2"/>
</dbReference>
<dbReference type="GO" id="GO:0003723">
    <property type="term" value="F:RNA binding"/>
    <property type="evidence" value="ECO:0007669"/>
    <property type="project" value="UniProtKB-UniRule"/>
</dbReference>
<dbReference type="CDD" id="cd22529">
    <property type="entry name" value="KH-II_NusA_rpt2"/>
    <property type="match status" value="1"/>
</dbReference>
<dbReference type="InterPro" id="IPR003029">
    <property type="entry name" value="S1_domain"/>
</dbReference>
<evidence type="ECO:0000259" key="9">
    <source>
        <dbReference type="PROSITE" id="PS50126"/>
    </source>
</evidence>
<keyword evidence="6 7" id="KW-0804">Transcription</keyword>
<evidence type="ECO:0000256" key="4">
    <source>
        <dbReference type="ARBA" id="ARBA00022884"/>
    </source>
</evidence>
<dbReference type="InterPro" id="IPR036555">
    <property type="entry name" value="NusA_N_sf"/>
</dbReference>
<dbReference type="SUPFAM" id="SSF69705">
    <property type="entry name" value="Transcription factor NusA, N-terminal domain"/>
    <property type="match status" value="1"/>
</dbReference>
<evidence type="ECO:0000256" key="3">
    <source>
        <dbReference type="ARBA" id="ARBA00022814"/>
    </source>
</evidence>
<comment type="subcellular location">
    <subcellularLocation>
        <location evidence="7">Cytoplasm</location>
    </subcellularLocation>
</comment>
<keyword evidence="5 7" id="KW-0805">Transcription regulation</keyword>
<dbReference type="PANTHER" id="PTHR22648:SF0">
    <property type="entry name" value="TRANSCRIPTION TERMINATION_ANTITERMINATION PROTEIN NUSA"/>
    <property type="match status" value="1"/>
</dbReference>